<feature type="region of interest" description="Disordered" evidence="1">
    <location>
        <begin position="96"/>
        <end position="118"/>
    </location>
</feature>
<evidence type="ECO:0000256" key="1">
    <source>
        <dbReference type="SAM" id="MobiDB-lite"/>
    </source>
</evidence>
<proteinExistence type="predicted"/>
<accession>A0A4Y2G2N8</accession>
<feature type="chain" id="PRO_5021198840" evidence="2">
    <location>
        <begin position="26"/>
        <end position="146"/>
    </location>
</feature>
<feature type="compositionally biased region" description="Basic and acidic residues" evidence="1">
    <location>
        <begin position="106"/>
        <end position="116"/>
    </location>
</feature>
<name>A0A4Y2G2N8_ARAVE</name>
<comment type="caution">
    <text evidence="3">The sequence shown here is derived from an EMBL/GenBank/DDBJ whole genome shotgun (WGS) entry which is preliminary data.</text>
</comment>
<reference evidence="3 4" key="1">
    <citation type="journal article" date="2019" name="Sci. Rep.">
        <title>Orb-weaving spider Araneus ventricosus genome elucidates the spidroin gene catalogue.</title>
        <authorList>
            <person name="Kono N."/>
            <person name="Nakamura H."/>
            <person name="Ohtoshi R."/>
            <person name="Moran D.A.P."/>
            <person name="Shinohara A."/>
            <person name="Yoshida Y."/>
            <person name="Fujiwara M."/>
            <person name="Mori M."/>
            <person name="Tomita M."/>
            <person name="Arakawa K."/>
        </authorList>
    </citation>
    <scope>NUCLEOTIDE SEQUENCE [LARGE SCALE GENOMIC DNA]</scope>
</reference>
<dbReference type="EMBL" id="BGPR01001187">
    <property type="protein sequence ID" value="GBM47611.1"/>
    <property type="molecule type" value="Genomic_DNA"/>
</dbReference>
<feature type="signal peptide" evidence="2">
    <location>
        <begin position="1"/>
        <end position="25"/>
    </location>
</feature>
<organism evidence="3 4">
    <name type="scientific">Araneus ventricosus</name>
    <name type="common">Orbweaver spider</name>
    <name type="synonym">Epeira ventricosa</name>
    <dbReference type="NCBI Taxonomy" id="182803"/>
    <lineage>
        <taxon>Eukaryota</taxon>
        <taxon>Metazoa</taxon>
        <taxon>Ecdysozoa</taxon>
        <taxon>Arthropoda</taxon>
        <taxon>Chelicerata</taxon>
        <taxon>Arachnida</taxon>
        <taxon>Araneae</taxon>
        <taxon>Araneomorphae</taxon>
        <taxon>Entelegynae</taxon>
        <taxon>Araneoidea</taxon>
        <taxon>Araneidae</taxon>
        <taxon>Araneus</taxon>
    </lineage>
</organism>
<dbReference type="Proteomes" id="UP000499080">
    <property type="component" value="Unassembled WGS sequence"/>
</dbReference>
<keyword evidence="2" id="KW-0732">Signal</keyword>
<protein>
    <submittedName>
        <fullName evidence="3">Uncharacterized protein</fullName>
    </submittedName>
</protein>
<evidence type="ECO:0000256" key="2">
    <source>
        <dbReference type="SAM" id="SignalP"/>
    </source>
</evidence>
<evidence type="ECO:0000313" key="4">
    <source>
        <dbReference type="Proteomes" id="UP000499080"/>
    </source>
</evidence>
<dbReference type="AlphaFoldDB" id="A0A4Y2G2N8"/>
<evidence type="ECO:0000313" key="3">
    <source>
        <dbReference type="EMBL" id="GBM47611.1"/>
    </source>
</evidence>
<gene>
    <name evidence="3" type="ORF">AVEN_158260_1</name>
</gene>
<keyword evidence="4" id="KW-1185">Reference proteome</keyword>
<sequence length="146" mass="16299">MKKGVYGTRLMVRRVGLLLVKSAVAKRPPAGVVQNTAMAGSPKGGQTPVRLVQNTHTGPTYEEGVMEPDSTDDPPCGAVLLNHVVIKRPPVKLVQKYHTGRHPRRVRPERTSESRPTRNLVNRKFALHDDEVDGWADDEKDRQFVM</sequence>